<feature type="transmembrane region" description="Helical" evidence="1">
    <location>
        <begin position="225"/>
        <end position="258"/>
    </location>
</feature>
<feature type="transmembrane region" description="Helical" evidence="1">
    <location>
        <begin position="168"/>
        <end position="191"/>
    </location>
</feature>
<dbReference type="PROSITE" id="PS51704">
    <property type="entry name" value="GP_PDE"/>
    <property type="match status" value="1"/>
</dbReference>
<feature type="transmembrane region" description="Helical" evidence="1">
    <location>
        <begin position="21"/>
        <end position="41"/>
    </location>
</feature>
<dbReference type="Gene3D" id="3.20.20.190">
    <property type="entry name" value="Phosphatidylinositol (PI) phosphodiesterase"/>
    <property type="match status" value="1"/>
</dbReference>
<proteinExistence type="predicted"/>
<evidence type="ECO:0000259" key="2">
    <source>
        <dbReference type="PROSITE" id="PS51704"/>
    </source>
</evidence>
<reference evidence="3 4" key="1">
    <citation type="journal article" date="2021" name="Sci. Rep.">
        <title>Genome analysis of a halophilic bacterium Halomonas malpeensis YU-PRIM-29(T) reveals its exopolysaccharide and pigment producing capabilities.</title>
        <authorList>
            <person name="Athmika"/>
            <person name="Ghate S.D."/>
            <person name="Arun A.B."/>
            <person name="Rao S.S."/>
            <person name="Kumar S.T.A."/>
            <person name="Kandiyil M.K."/>
            <person name="Saptami K."/>
            <person name="Rekha P.D."/>
        </authorList>
    </citation>
    <scope>NUCLEOTIDE SEQUENCE [LARGE SCALE GENOMIC DNA]</scope>
    <source>
        <strain evidence="4">prim 29</strain>
    </source>
</reference>
<keyword evidence="4" id="KW-1185">Reference proteome</keyword>
<accession>A0ABS8DVM0</accession>
<dbReference type="SUPFAM" id="SSF51695">
    <property type="entry name" value="PLC-like phosphodiesterases"/>
    <property type="match status" value="1"/>
</dbReference>
<sequence>MQPLKPLGYALMRTLKDHLRPLIAFHLLYTLLASALLLPTLGWVSQTLLAALHRTVITTDALVALLFSPTGMLTLLVGLGFAFLLIYWQQAGMLMVAVSERNHHYRLALTALWRSTRRLPALAGLVILQVGAHLLLLAPFMLAIAGLYDGFLSGLEPYYLQRVRPPVLWYFLACALPLALGWMWLAAWLYLRWVLALPLVAIEGASPLAALGRSVTLTRGWRRSIAAAVLTLLVLIVALPVLITWLFDLVVTPLLWWLPEHTAVLIPAMLAYLTGYVLITLTITFLGIAANALLSACLYQQLAGRAPSSSTLPQATPSSGRLAWAVELFVLVFAALQAWWILNSFEIRDNVAVIAHRGSSMVAPENTLAAVRQALEDRADYVELDVRLSADDQVMLYHDRSLARLTGDERDLDELTREELAGFDVGSWFGDAFVGERIAGLDETLAEVRGKAGLMIDMKASRGDEPRLAEAVMDALEVESDIRYRCWATQESALTGMSECGFPNVFLEMRLATMTPSLIETIKARAPEIRVTLLAQLILPGTLDRTRFDALGLRHNRITRREIELAGLYGYEIHAWTVNDRARMSTLIDLGVDAIITDYPERLSELIEDRRALSDGGIILVKLRNWLRE</sequence>
<feature type="transmembrane region" description="Helical" evidence="1">
    <location>
        <begin position="270"/>
        <end position="299"/>
    </location>
</feature>
<dbReference type="RefSeq" id="WP_227391047.1">
    <property type="nucleotide sequence ID" value="NZ_JBHSCJ010000008.1"/>
</dbReference>
<name>A0ABS8DVM0_9GAMM</name>
<keyword evidence="1" id="KW-0472">Membrane</keyword>
<dbReference type="InterPro" id="IPR017946">
    <property type="entry name" value="PLC-like_Pdiesterase_TIM-brl"/>
</dbReference>
<dbReference type="EMBL" id="WHVL01000006">
    <property type="protein sequence ID" value="MCB8890379.1"/>
    <property type="molecule type" value="Genomic_DNA"/>
</dbReference>
<feature type="domain" description="GP-PDE" evidence="2">
    <location>
        <begin position="351"/>
        <end position="607"/>
    </location>
</feature>
<dbReference type="PANTHER" id="PTHR46211:SF1">
    <property type="entry name" value="GLYCEROPHOSPHODIESTER PHOSPHODIESTERASE, CYTOPLASMIC"/>
    <property type="match status" value="1"/>
</dbReference>
<feature type="transmembrane region" description="Helical" evidence="1">
    <location>
        <begin position="61"/>
        <end position="88"/>
    </location>
</feature>
<dbReference type="InterPro" id="IPR018476">
    <property type="entry name" value="GlyceroP-diester-Pdiesterase_M"/>
</dbReference>
<dbReference type="PANTHER" id="PTHR46211">
    <property type="entry name" value="GLYCEROPHOSPHORYL DIESTER PHOSPHODIESTERASE"/>
    <property type="match status" value="1"/>
</dbReference>
<evidence type="ECO:0000313" key="3">
    <source>
        <dbReference type="EMBL" id="MCB8890379.1"/>
    </source>
</evidence>
<evidence type="ECO:0000313" key="4">
    <source>
        <dbReference type="Proteomes" id="UP001319882"/>
    </source>
</evidence>
<comment type="caution">
    <text evidence="3">The sequence shown here is derived from an EMBL/GenBank/DDBJ whole genome shotgun (WGS) entry which is preliminary data.</text>
</comment>
<feature type="transmembrane region" description="Helical" evidence="1">
    <location>
        <begin position="122"/>
        <end position="148"/>
    </location>
</feature>
<organism evidence="3 4">
    <name type="scientific">Vreelandella malpeensis</name>
    <dbReference type="NCBI Taxonomy" id="1172368"/>
    <lineage>
        <taxon>Bacteria</taxon>
        <taxon>Pseudomonadati</taxon>
        <taxon>Pseudomonadota</taxon>
        <taxon>Gammaproteobacteria</taxon>
        <taxon>Oceanospirillales</taxon>
        <taxon>Halomonadaceae</taxon>
        <taxon>Vreelandella</taxon>
    </lineage>
</organism>
<feature type="transmembrane region" description="Helical" evidence="1">
    <location>
        <begin position="320"/>
        <end position="342"/>
    </location>
</feature>
<dbReference type="Pfam" id="PF10110">
    <property type="entry name" value="GPDPase_memb"/>
    <property type="match status" value="1"/>
</dbReference>
<evidence type="ECO:0000256" key="1">
    <source>
        <dbReference type="SAM" id="Phobius"/>
    </source>
</evidence>
<keyword evidence="1" id="KW-1133">Transmembrane helix</keyword>
<gene>
    <name evidence="3" type="ORF">GEV37_14775</name>
</gene>
<dbReference type="Proteomes" id="UP001319882">
    <property type="component" value="Unassembled WGS sequence"/>
</dbReference>
<keyword evidence="1" id="KW-0812">Transmembrane</keyword>
<dbReference type="InterPro" id="IPR030395">
    <property type="entry name" value="GP_PDE_dom"/>
</dbReference>
<dbReference type="Pfam" id="PF03009">
    <property type="entry name" value="GDPD"/>
    <property type="match status" value="1"/>
</dbReference>
<protein>
    <submittedName>
        <fullName evidence="3">Glycerophosphoryl diester phosphodiesterase membrane domain-containing protein</fullName>
    </submittedName>
</protein>